<reference evidence="2" key="1">
    <citation type="submission" date="2021-01" db="EMBL/GenBank/DDBJ databases">
        <authorList>
            <consortium name="Aspergillus luchuensis mut. kawachii IFO 4304 genome sequencing consortium"/>
            <person name="Kazuki M."/>
            <person name="Futagami T."/>
        </authorList>
    </citation>
    <scope>NUCLEOTIDE SEQUENCE</scope>
    <source>
        <strain evidence="2">IFO 4308</strain>
    </source>
</reference>
<evidence type="ECO:0000313" key="3">
    <source>
        <dbReference type="Proteomes" id="UP000661280"/>
    </source>
</evidence>
<dbReference type="RefSeq" id="XP_041537387.1">
    <property type="nucleotide sequence ID" value="XM_041689734.1"/>
</dbReference>
<dbReference type="EMBL" id="AP024425">
    <property type="protein sequence ID" value="BCR93621.1"/>
    <property type="molecule type" value="Genomic_DNA"/>
</dbReference>
<dbReference type="OrthoDB" id="10454993at2759"/>
<evidence type="ECO:0000313" key="2">
    <source>
        <dbReference type="EMBL" id="BCR93621.1"/>
    </source>
</evidence>
<proteinExistence type="predicted"/>
<reference evidence="2" key="2">
    <citation type="submission" date="2021-02" db="EMBL/GenBank/DDBJ databases">
        <title>Aspergillus luchuensis mut. kawachii IFO 4304 genome sequence.</title>
        <authorList>
            <person name="Mori K."/>
            <person name="Kadooka C."/>
            <person name="Goto M."/>
            <person name="Futagami T."/>
        </authorList>
    </citation>
    <scope>NUCLEOTIDE SEQUENCE</scope>
    <source>
        <strain evidence="2">IFO 4308</strain>
    </source>
</reference>
<keyword evidence="1" id="KW-1133">Transmembrane helix</keyword>
<gene>
    <name evidence="2" type="ORF">AKAW2_10668S</name>
</gene>
<sequence>MYQALSSKIPNIFYRFTSNLQRSNPPISSRKAAEFDNRAGSWMLYKSSFVFLSYLGRFFQRGAWYFDFQFYLSGGVSLTVAFLTLHATVRFIVGQQLID</sequence>
<accession>A0A7R7ZU68</accession>
<dbReference type="AlphaFoldDB" id="A0A7R7ZU68"/>
<keyword evidence="3" id="KW-1185">Reference proteome</keyword>
<dbReference type="KEGG" id="aluc:AKAW2_10668S"/>
<protein>
    <submittedName>
        <fullName evidence="2">Uncharacterized protein</fullName>
    </submittedName>
</protein>
<feature type="transmembrane region" description="Helical" evidence="1">
    <location>
        <begin position="68"/>
        <end position="93"/>
    </location>
</feature>
<dbReference type="GeneID" id="64954947"/>
<organism evidence="2 3">
    <name type="scientific">Aspergillus kawachii</name>
    <name type="common">White koji mold</name>
    <name type="synonym">Aspergillus awamori var. kawachi</name>
    <dbReference type="NCBI Taxonomy" id="1069201"/>
    <lineage>
        <taxon>Eukaryota</taxon>
        <taxon>Fungi</taxon>
        <taxon>Dikarya</taxon>
        <taxon>Ascomycota</taxon>
        <taxon>Pezizomycotina</taxon>
        <taxon>Eurotiomycetes</taxon>
        <taxon>Eurotiomycetidae</taxon>
        <taxon>Eurotiales</taxon>
        <taxon>Aspergillaceae</taxon>
        <taxon>Aspergillus</taxon>
        <taxon>Aspergillus subgen. Circumdati</taxon>
    </lineage>
</organism>
<name>A0A7R7ZU68_ASPKA</name>
<keyword evidence="1" id="KW-0472">Membrane</keyword>
<keyword evidence="1" id="KW-0812">Transmembrane</keyword>
<dbReference type="Proteomes" id="UP000661280">
    <property type="component" value="Chromosome 1"/>
</dbReference>
<evidence type="ECO:0000256" key="1">
    <source>
        <dbReference type="SAM" id="Phobius"/>
    </source>
</evidence>